<dbReference type="EMBL" id="JAUSRV010000022">
    <property type="protein sequence ID" value="MDP9975135.1"/>
    <property type="molecule type" value="Genomic_DNA"/>
</dbReference>
<feature type="region of interest" description="Disordered" evidence="1">
    <location>
        <begin position="160"/>
        <end position="183"/>
    </location>
</feature>
<sequence>MNIRSNSMMALACLVCLALAMLSVPAAADGDPGSRSARHAASQQQRQAAPMTTAPQKPGGAGVKLEYRLDATPRVGQATPVVLQFDGVTDAEGATVRLSADKGLALQGSSTLALPAGKRTTATVVVVSEAEGLAYLNVFIRHGGASSAVSVPIQTGTAAPTLKSSGEMKSTPGGDSIITMPVK</sequence>
<keyword evidence="2" id="KW-0732">Signal</keyword>
<protein>
    <recommendedName>
        <fullName evidence="5">Lipoprotein</fullName>
    </recommendedName>
</protein>
<accession>A0AAW8EQ69</accession>
<evidence type="ECO:0000256" key="2">
    <source>
        <dbReference type="SAM" id="SignalP"/>
    </source>
</evidence>
<feature type="region of interest" description="Disordered" evidence="1">
    <location>
        <begin position="28"/>
        <end position="61"/>
    </location>
</feature>
<dbReference type="Proteomes" id="UP001224845">
    <property type="component" value="Unassembled WGS sequence"/>
</dbReference>
<proteinExistence type="predicted"/>
<reference evidence="3" key="1">
    <citation type="submission" date="2023-07" db="EMBL/GenBank/DDBJ databases">
        <title>Sorghum-associated microbial communities from plants grown in Nebraska, USA.</title>
        <authorList>
            <person name="Schachtman D."/>
        </authorList>
    </citation>
    <scope>NUCLEOTIDE SEQUENCE</scope>
    <source>
        <strain evidence="3">DS3315</strain>
    </source>
</reference>
<evidence type="ECO:0008006" key="5">
    <source>
        <dbReference type="Google" id="ProtNLM"/>
    </source>
</evidence>
<gene>
    <name evidence="3" type="ORF">J2W39_006419</name>
</gene>
<evidence type="ECO:0000256" key="1">
    <source>
        <dbReference type="SAM" id="MobiDB-lite"/>
    </source>
</evidence>
<organism evidence="3 4">
    <name type="scientific">Variovorax paradoxus</name>
    <dbReference type="NCBI Taxonomy" id="34073"/>
    <lineage>
        <taxon>Bacteria</taxon>
        <taxon>Pseudomonadati</taxon>
        <taxon>Pseudomonadota</taxon>
        <taxon>Betaproteobacteria</taxon>
        <taxon>Burkholderiales</taxon>
        <taxon>Comamonadaceae</taxon>
        <taxon>Variovorax</taxon>
    </lineage>
</organism>
<evidence type="ECO:0000313" key="4">
    <source>
        <dbReference type="Proteomes" id="UP001224845"/>
    </source>
</evidence>
<name>A0AAW8EQ69_VARPD</name>
<comment type="caution">
    <text evidence="3">The sequence shown here is derived from an EMBL/GenBank/DDBJ whole genome shotgun (WGS) entry which is preliminary data.</text>
</comment>
<feature type="signal peptide" evidence="2">
    <location>
        <begin position="1"/>
        <end position="28"/>
    </location>
</feature>
<evidence type="ECO:0000313" key="3">
    <source>
        <dbReference type="EMBL" id="MDP9975135.1"/>
    </source>
</evidence>
<feature type="chain" id="PRO_5043723419" description="Lipoprotein" evidence="2">
    <location>
        <begin position="29"/>
        <end position="183"/>
    </location>
</feature>
<dbReference type="AlphaFoldDB" id="A0AAW8EQ69"/>
<feature type="compositionally biased region" description="Low complexity" evidence="1">
    <location>
        <begin position="39"/>
        <end position="49"/>
    </location>
</feature>
<dbReference type="RefSeq" id="WP_307597097.1">
    <property type="nucleotide sequence ID" value="NZ_CAXUQE020000001.1"/>
</dbReference>